<feature type="site" description="Transition state stabilizer" evidence="8">
    <location>
        <position position="234"/>
    </location>
</feature>
<evidence type="ECO:0000313" key="10">
    <source>
        <dbReference type="EMBL" id="AMD19096.1"/>
    </source>
</evidence>
<dbReference type="PIRSF" id="PIRSF000709">
    <property type="entry name" value="6PFK_2-Ptase"/>
    <property type="match status" value="1"/>
</dbReference>
<dbReference type="NCBIfam" id="TIGR01258">
    <property type="entry name" value="pgm_1"/>
    <property type="match status" value="1"/>
</dbReference>
<comment type="pathway">
    <text evidence="2 9">Carbohydrate degradation; glycolysis; pyruvate from D-glyceraldehyde 3-phosphate: step 3/5.</text>
</comment>
<feature type="binding site" evidence="7">
    <location>
        <begin position="120"/>
        <end position="123"/>
    </location>
    <ligand>
        <name>substrate</name>
    </ligand>
</feature>
<feature type="active site" description="Tele-phosphohistidine intermediate" evidence="6">
    <location>
        <position position="14"/>
    </location>
</feature>
<evidence type="ECO:0000256" key="7">
    <source>
        <dbReference type="PIRSR" id="PIRSR613078-2"/>
    </source>
</evidence>
<dbReference type="GeneID" id="28722557"/>
<evidence type="ECO:0000256" key="2">
    <source>
        <dbReference type="ARBA" id="ARBA00004798"/>
    </source>
</evidence>
<protein>
    <recommendedName>
        <fullName evidence="9">Phosphoglycerate mutase</fullName>
        <ecNumber evidence="9">5.4.2.11</ecNumber>
    </recommendedName>
</protein>
<feature type="binding site" evidence="7">
    <location>
        <begin position="13"/>
        <end position="20"/>
    </location>
    <ligand>
        <name>substrate</name>
    </ligand>
</feature>
<dbReference type="Gene3D" id="3.40.50.1240">
    <property type="entry name" value="Phosphoglycerate mutase-like"/>
    <property type="match status" value="1"/>
</dbReference>
<dbReference type="STRING" id="45286.A0A120K187"/>
<dbReference type="Pfam" id="PF00300">
    <property type="entry name" value="His_Phos_1"/>
    <property type="match status" value="2"/>
</dbReference>
<dbReference type="EMBL" id="CP014242">
    <property type="protein sequence ID" value="AMD19096.1"/>
    <property type="molecule type" value="Genomic_DNA"/>
</dbReference>
<dbReference type="CDD" id="cd07067">
    <property type="entry name" value="HP_PGM_like"/>
    <property type="match status" value="1"/>
</dbReference>
<feature type="binding site" evidence="7">
    <location>
        <position position="70"/>
    </location>
    <ligand>
        <name>substrate</name>
    </ligand>
</feature>
<evidence type="ECO:0000256" key="8">
    <source>
        <dbReference type="PIRSR" id="PIRSR613078-3"/>
    </source>
</evidence>
<sequence>MGEGDTLRLFILRHGQSELNHENIFCGWIDAHLTKKGRDQARVSARLIKAYCENANIAIPQVGFTSRLVRTQETMESIADELNMIPDFHIVTNLTDGVELIQKTIEKGKLRVLQTWRLNERHYGSWQGRRKPDVLKECGKDNYMFVRRDYLGRPPDADLDREMIDEHDDKGSLTGYYFKEPNRKQMYKAEEAAGIQLPSSESLFDVVQRSKPFLDKVIIESLKSNGGCAIVVGHGSTVRSILKVIQNISDEEIKDLNIPNGIPLVIELNPANKKFIRQFYLDPESAKISAELVRNEGFA</sequence>
<dbReference type="InterPro" id="IPR013078">
    <property type="entry name" value="His_Pase_superF_clade-1"/>
</dbReference>
<feature type="binding site" evidence="7">
    <location>
        <begin position="147"/>
        <end position="148"/>
    </location>
    <ligand>
        <name>substrate</name>
    </ligand>
</feature>
<dbReference type="GO" id="GO:0004619">
    <property type="term" value="F:phosphoglycerate mutase activity"/>
    <property type="evidence" value="ECO:0007669"/>
    <property type="project" value="UniProtKB-EC"/>
</dbReference>
<keyword evidence="11" id="KW-1185">Reference proteome</keyword>
<evidence type="ECO:0000256" key="5">
    <source>
        <dbReference type="ARBA" id="ARBA00023235"/>
    </source>
</evidence>
<evidence type="ECO:0000313" key="11">
    <source>
        <dbReference type="Proteomes" id="UP000243052"/>
    </source>
</evidence>
<gene>
    <name evidence="10" type="ORF">AW171_hschr2906</name>
</gene>
<dbReference type="SMART" id="SM00855">
    <property type="entry name" value="PGAM"/>
    <property type="match status" value="1"/>
</dbReference>
<dbReference type="SUPFAM" id="SSF53254">
    <property type="entry name" value="Phosphoglycerate mutase-like"/>
    <property type="match status" value="1"/>
</dbReference>
<dbReference type="PROSITE" id="PS00175">
    <property type="entry name" value="PG_MUTASE"/>
    <property type="match status" value="1"/>
</dbReference>
<feature type="binding site" evidence="7">
    <location>
        <position position="131"/>
    </location>
    <ligand>
        <name>substrate</name>
    </ligand>
</feature>
<dbReference type="AlphaFoldDB" id="A0A120K187"/>
<dbReference type="PANTHER" id="PTHR11931">
    <property type="entry name" value="PHOSPHOGLYCERATE MUTASE"/>
    <property type="match status" value="1"/>
</dbReference>
<keyword evidence="4 9" id="KW-0324">Glycolysis</keyword>
<name>A0A120K187_9SACH</name>
<feature type="active site" description="Proton donor/acceptor" evidence="6">
    <location>
        <position position="120"/>
    </location>
</feature>
<reference evidence="10 11" key="1">
    <citation type="submission" date="2016-01" db="EMBL/GenBank/DDBJ databases">
        <title>Genome sequence of the yeast Holleya sinecauda.</title>
        <authorList>
            <person name="Dietrich F.S."/>
        </authorList>
    </citation>
    <scope>NUCLEOTIDE SEQUENCE [LARGE SCALE GENOMIC DNA]</scope>
    <source>
        <strain evidence="10 11">ATCC 58844</strain>
    </source>
</reference>
<comment type="similarity">
    <text evidence="3 9">Belongs to the phosphoglycerate mutase family. BPG-dependent PGAM subfamily.</text>
</comment>
<dbReference type="EC" id="5.4.2.11" evidence="9"/>
<accession>A0A120K187</accession>
<evidence type="ECO:0000256" key="3">
    <source>
        <dbReference type="ARBA" id="ARBA00006717"/>
    </source>
</evidence>
<dbReference type="RefSeq" id="XP_017986092.1">
    <property type="nucleotide sequence ID" value="XM_018130603.1"/>
</dbReference>
<dbReference type="InterPro" id="IPR005952">
    <property type="entry name" value="Phosphogly_mut1"/>
</dbReference>
<proteinExistence type="inferred from homology"/>
<dbReference type="GO" id="GO:0006096">
    <property type="term" value="P:glycolytic process"/>
    <property type="evidence" value="ECO:0007669"/>
    <property type="project" value="UniProtKB-UniPathway"/>
</dbReference>
<dbReference type="OrthoDB" id="354304at2759"/>
<dbReference type="InterPro" id="IPR029033">
    <property type="entry name" value="His_PPase_superfam"/>
</dbReference>
<evidence type="ECO:0000256" key="4">
    <source>
        <dbReference type="ARBA" id="ARBA00023152"/>
    </source>
</evidence>
<comment type="catalytic activity">
    <reaction evidence="1 9">
        <text>(2R)-2-phosphoglycerate = (2R)-3-phosphoglycerate</text>
        <dbReference type="Rhea" id="RHEA:15901"/>
        <dbReference type="ChEBI" id="CHEBI:58272"/>
        <dbReference type="ChEBI" id="CHEBI:58289"/>
        <dbReference type="EC" id="5.4.2.11"/>
    </reaction>
</comment>
<keyword evidence="5 9" id="KW-0413">Isomerase</keyword>
<evidence type="ECO:0000256" key="1">
    <source>
        <dbReference type="ARBA" id="ARBA00000380"/>
    </source>
</evidence>
<dbReference type="Proteomes" id="UP000243052">
    <property type="component" value="Chromosome ii"/>
</dbReference>
<evidence type="ECO:0000256" key="6">
    <source>
        <dbReference type="PIRSR" id="PIRSR613078-1"/>
    </source>
</evidence>
<organism evidence="10 11">
    <name type="scientific">Eremothecium sinecaudum</name>
    <dbReference type="NCBI Taxonomy" id="45286"/>
    <lineage>
        <taxon>Eukaryota</taxon>
        <taxon>Fungi</taxon>
        <taxon>Dikarya</taxon>
        <taxon>Ascomycota</taxon>
        <taxon>Saccharomycotina</taxon>
        <taxon>Saccharomycetes</taxon>
        <taxon>Saccharomycetales</taxon>
        <taxon>Saccharomycetaceae</taxon>
        <taxon>Eremothecium</taxon>
    </lineage>
</organism>
<dbReference type="UniPathway" id="UPA00109">
    <property type="reaction ID" value="UER00186"/>
</dbReference>
<evidence type="ECO:0000256" key="9">
    <source>
        <dbReference type="RuleBase" id="RU004511"/>
    </source>
</evidence>
<dbReference type="InterPro" id="IPR001345">
    <property type="entry name" value="PG/BPGM_mutase_AS"/>
</dbReference>
<dbReference type="HAMAP" id="MF_01039">
    <property type="entry name" value="PGAM_GpmA"/>
    <property type="match status" value="1"/>
</dbReference>